<feature type="transmembrane region" description="Helical" evidence="1">
    <location>
        <begin position="136"/>
        <end position="155"/>
    </location>
</feature>
<keyword evidence="1" id="KW-1133">Transmembrane helix</keyword>
<keyword evidence="1" id="KW-0472">Membrane</keyword>
<protein>
    <submittedName>
        <fullName evidence="2">Uncharacterized protein</fullName>
    </submittedName>
</protein>
<evidence type="ECO:0000313" key="3">
    <source>
        <dbReference type="Proteomes" id="UP000298327"/>
    </source>
</evidence>
<organism evidence="2 3">
    <name type="scientific">Dentipellis fragilis</name>
    <dbReference type="NCBI Taxonomy" id="205917"/>
    <lineage>
        <taxon>Eukaryota</taxon>
        <taxon>Fungi</taxon>
        <taxon>Dikarya</taxon>
        <taxon>Basidiomycota</taxon>
        <taxon>Agaricomycotina</taxon>
        <taxon>Agaricomycetes</taxon>
        <taxon>Russulales</taxon>
        <taxon>Hericiaceae</taxon>
        <taxon>Dentipellis</taxon>
    </lineage>
</organism>
<sequence>MPSSDRGICGIFSSDPGLRGGAAARHRGGRHGAHVTAIGRDQNAGIHAAARQAQPTFYQMIPPRTRRRNGGALIPHMRAVSQLSTLLRVYEYLRYVSCLCCGILVDARRQAEPLHRDATVLAPQTAHLLHHAPTTFLVLLLVFALVCTLSSYVNLLSSRALSLSCAHALHASLLLSPSSHLRCHLAFAPLPLRAHPLACLAACTVAIAHTLSLSPACPISRDGALATPYAVPRAPSRLHRLSQRWVAASRAASVSPAPSCHLSRCPAHAPLSLPPPLTASRSGSLSGMCHLWCHGCPPCAPPLVHPLHMPTCPSSHHRPHTSPTTRSTLALATHSAPRAGPGSKLQRASLFHIVFSDGLIPRYGLQYLRGRGA</sequence>
<name>A0A4Y9XTA6_9AGAM</name>
<proteinExistence type="predicted"/>
<keyword evidence="3" id="KW-1185">Reference proteome</keyword>
<comment type="caution">
    <text evidence="2">The sequence shown here is derived from an EMBL/GenBank/DDBJ whole genome shotgun (WGS) entry which is preliminary data.</text>
</comment>
<dbReference type="AlphaFoldDB" id="A0A4Y9XTA6"/>
<dbReference type="EMBL" id="SEOQ01001174">
    <property type="protein sequence ID" value="TFY53285.1"/>
    <property type="molecule type" value="Genomic_DNA"/>
</dbReference>
<gene>
    <name evidence="2" type="ORF">EVG20_g10187</name>
</gene>
<keyword evidence="1" id="KW-0812">Transmembrane</keyword>
<dbReference type="Proteomes" id="UP000298327">
    <property type="component" value="Unassembled WGS sequence"/>
</dbReference>
<reference evidence="2 3" key="1">
    <citation type="submission" date="2019-02" db="EMBL/GenBank/DDBJ databases">
        <title>Genome sequencing of the rare red list fungi Dentipellis fragilis.</title>
        <authorList>
            <person name="Buettner E."/>
            <person name="Kellner H."/>
        </authorList>
    </citation>
    <scope>NUCLEOTIDE SEQUENCE [LARGE SCALE GENOMIC DNA]</scope>
    <source>
        <strain evidence="2 3">DSM 105465</strain>
    </source>
</reference>
<evidence type="ECO:0000313" key="2">
    <source>
        <dbReference type="EMBL" id="TFY53285.1"/>
    </source>
</evidence>
<accession>A0A4Y9XTA6</accession>
<evidence type="ECO:0000256" key="1">
    <source>
        <dbReference type="SAM" id="Phobius"/>
    </source>
</evidence>